<keyword evidence="9" id="KW-1185">Reference proteome</keyword>
<organism evidence="8 9">
    <name type="scientific">Gonapodya prolifera (strain JEL478)</name>
    <name type="common">Monoblepharis prolifera</name>
    <dbReference type="NCBI Taxonomy" id="1344416"/>
    <lineage>
        <taxon>Eukaryota</taxon>
        <taxon>Fungi</taxon>
        <taxon>Fungi incertae sedis</taxon>
        <taxon>Chytridiomycota</taxon>
        <taxon>Chytridiomycota incertae sedis</taxon>
        <taxon>Monoblepharidomycetes</taxon>
        <taxon>Monoblepharidales</taxon>
        <taxon>Gonapodyaceae</taxon>
        <taxon>Gonapodya</taxon>
    </lineage>
</organism>
<dbReference type="CDD" id="cd14498">
    <property type="entry name" value="DSP"/>
    <property type="match status" value="1"/>
</dbReference>
<feature type="domain" description="Tyrosine specific protein phosphatases" evidence="7">
    <location>
        <begin position="245"/>
        <end position="303"/>
    </location>
</feature>
<dbReference type="EC" id="3.1.3.48" evidence="2"/>
<evidence type="ECO:0000256" key="3">
    <source>
        <dbReference type="ARBA" id="ARBA00022801"/>
    </source>
</evidence>
<sequence>MARLEHSTTESAPMMDDVCTRRPIDIQQNSSSHDDTPEEPSSKRLKLSVPCLSLGCISDSRGRTDVGAETQRPAPGRRRPKLCIAVPLRIRKDESSIRGRNCKPALCISTDAFSFSPSSTRCSTSARSTAPRLSALQTSLSSRSPVTDSACTGYNVDSYAEGPVAVIPGLLYLGSESCANSEKYLRRLGIRAIVNAAAEITRVPCLPHLDNNVDEQSYLHYPLTHHFMVSYLTPSSTESADISPNSFAAFVHGHVTASRPVLVHCQMGRTRSAALVIFYLMFSLGWSWRRAMAHVNIASKGRIDIGVAGCGWLMEMERQLEKDRPTPFEQCVFTATDAWSTLTVTSPYPESSSLVSGSTLALPAC</sequence>
<dbReference type="STRING" id="1344416.A0A139AUY0"/>
<dbReference type="GO" id="GO:0005737">
    <property type="term" value="C:cytoplasm"/>
    <property type="evidence" value="ECO:0007669"/>
    <property type="project" value="TreeGrafter"/>
</dbReference>
<keyword evidence="4" id="KW-0904">Protein phosphatase</keyword>
<dbReference type="GO" id="GO:0043409">
    <property type="term" value="P:negative regulation of MAPK cascade"/>
    <property type="evidence" value="ECO:0007669"/>
    <property type="project" value="TreeGrafter"/>
</dbReference>
<dbReference type="SMART" id="SM00195">
    <property type="entry name" value="DSPc"/>
    <property type="match status" value="1"/>
</dbReference>
<name>A0A139AUY0_GONPJ</name>
<gene>
    <name evidence="8" type="ORF">M427DRAFT_376956</name>
</gene>
<dbReference type="Proteomes" id="UP000070544">
    <property type="component" value="Unassembled WGS sequence"/>
</dbReference>
<evidence type="ECO:0000256" key="5">
    <source>
        <dbReference type="SAM" id="MobiDB-lite"/>
    </source>
</evidence>
<dbReference type="InterPro" id="IPR000340">
    <property type="entry name" value="Dual-sp_phosphatase_cat-dom"/>
</dbReference>
<accession>A0A139AUY0</accession>
<dbReference type="EMBL" id="KQ965735">
    <property type="protein sequence ID" value="KXS20517.1"/>
    <property type="molecule type" value="Genomic_DNA"/>
</dbReference>
<dbReference type="Gene3D" id="3.90.190.10">
    <property type="entry name" value="Protein tyrosine phosphatase superfamily"/>
    <property type="match status" value="1"/>
</dbReference>
<keyword evidence="3" id="KW-0378">Hydrolase</keyword>
<dbReference type="PROSITE" id="PS50056">
    <property type="entry name" value="TYR_PHOSPHATASE_2"/>
    <property type="match status" value="1"/>
</dbReference>
<evidence type="ECO:0000313" key="8">
    <source>
        <dbReference type="EMBL" id="KXS20517.1"/>
    </source>
</evidence>
<evidence type="ECO:0000256" key="2">
    <source>
        <dbReference type="ARBA" id="ARBA00013064"/>
    </source>
</evidence>
<dbReference type="AlphaFoldDB" id="A0A139AUY0"/>
<feature type="region of interest" description="Disordered" evidence="5">
    <location>
        <begin position="24"/>
        <end position="44"/>
    </location>
</feature>
<dbReference type="Pfam" id="PF00782">
    <property type="entry name" value="DSPc"/>
    <property type="match status" value="1"/>
</dbReference>
<dbReference type="OrthoDB" id="273181at2759"/>
<comment type="similarity">
    <text evidence="1">Belongs to the protein-tyrosine phosphatase family. Non-receptor class dual specificity subfamily.</text>
</comment>
<dbReference type="InterPro" id="IPR000387">
    <property type="entry name" value="Tyr_Pase_dom"/>
</dbReference>
<reference evidence="8 9" key="1">
    <citation type="journal article" date="2015" name="Genome Biol. Evol.">
        <title>Phylogenomic analyses indicate that early fungi evolved digesting cell walls of algal ancestors of land plants.</title>
        <authorList>
            <person name="Chang Y."/>
            <person name="Wang S."/>
            <person name="Sekimoto S."/>
            <person name="Aerts A.L."/>
            <person name="Choi C."/>
            <person name="Clum A."/>
            <person name="LaButti K.M."/>
            <person name="Lindquist E.A."/>
            <person name="Yee Ngan C."/>
            <person name="Ohm R.A."/>
            <person name="Salamov A.A."/>
            <person name="Grigoriev I.V."/>
            <person name="Spatafora J.W."/>
            <person name="Berbee M.L."/>
        </authorList>
    </citation>
    <scope>NUCLEOTIDE SEQUENCE [LARGE SCALE GENOMIC DNA]</scope>
    <source>
        <strain evidence="8 9">JEL478</strain>
    </source>
</reference>
<evidence type="ECO:0000313" key="9">
    <source>
        <dbReference type="Proteomes" id="UP000070544"/>
    </source>
</evidence>
<dbReference type="InterPro" id="IPR016130">
    <property type="entry name" value="Tyr_Pase_AS"/>
</dbReference>
<dbReference type="InterPro" id="IPR029021">
    <property type="entry name" value="Prot-tyrosine_phosphatase-like"/>
</dbReference>
<dbReference type="PANTHER" id="PTHR10159">
    <property type="entry name" value="DUAL SPECIFICITY PROTEIN PHOSPHATASE"/>
    <property type="match status" value="1"/>
</dbReference>
<dbReference type="PROSITE" id="PS50054">
    <property type="entry name" value="TYR_PHOSPHATASE_DUAL"/>
    <property type="match status" value="1"/>
</dbReference>
<evidence type="ECO:0000256" key="4">
    <source>
        <dbReference type="ARBA" id="ARBA00022912"/>
    </source>
</evidence>
<dbReference type="PROSITE" id="PS00383">
    <property type="entry name" value="TYR_PHOSPHATASE_1"/>
    <property type="match status" value="1"/>
</dbReference>
<evidence type="ECO:0000256" key="1">
    <source>
        <dbReference type="ARBA" id="ARBA00008601"/>
    </source>
</evidence>
<dbReference type="PANTHER" id="PTHR10159:SF530">
    <property type="entry name" value="DUAL SPECIFICITY PROTEIN PHOSPHATASE DDB_G0271350-RELATED"/>
    <property type="match status" value="1"/>
</dbReference>
<evidence type="ECO:0000259" key="7">
    <source>
        <dbReference type="PROSITE" id="PS50056"/>
    </source>
</evidence>
<feature type="domain" description="Tyrosine-protein phosphatase" evidence="6">
    <location>
        <begin position="162"/>
        <end position="322"/>
    </location>
</feature>
<dbReference type="SUPFAM" id="SSF52799">
    <property type="entry name" value="(Phosphotyrosine protein) phosphatases II"/>
    <property type="match status" value="1"/>
</dbReference>
<evidence type="ECO:0000259" key="6">
    <source>
        <dbReference type="PROSITE" id="PS50054"/>
    </source>
</evidence>
<dbReference type="InterPro" id="IPR020422">
    <property type="entry name" value="TYR_PHOSPHATASE_DUAL_dom"/>
</dbReference>
<dbReference type="GO" id="GO:0004725">
    <property type="term" value="F:protein tyrosine phosphatase activity"/>
    <property type="evidence" value="ECO:0007669"/>
    <property type="project" value="UniProtKB-EC"/>
</dbReference>
<protein>
    <recommendedName>
        <fullName evidence="2">protein-tyrosine-phosphatase</fullName>
        <ecNumber evidence="2">3.1.3.48</ecNumber>
    </recommendedName>
</protein>
<proteinExistence type="inferred from homology"/>